<keyword evidence="1" id="KW-1133">Transmembrane helix</keyword>
<gene>
    <name evidence="2" type="ORF">MNBD_ALPHA07-990</name>
</gene>
<sequence>MSDHAPNPVTLGDKLDLQKGDEQVEILQIQRMGFLQILIITTTILLSAIITVLSWSTFKAPYPGLAAAIICIFNIIKLLPKRSRERHVPIKERHMLISADKQGFMSSLKLSDKTAILDGSNIYHFGLENRVGRNALKLLVDELRYDGYRVVCFFDANIYFTLLENGEFQQGRMRFSIRILQNIFDLKETEIYVVPKGIQADRFIIESLSLLPISFAVTNDRYRDYEAMYDFLSKDDQWRKGMKIKQGCLHLYQYKFQRPLIVA</sequence>
<reference evidence="2" key="1">
    <citation type="submission" date="2018-06" db="EMBL/GenBank/DDBJ databases">
        <authorList>
            <person name="Zhirakovskaya E."/>
        </authorList>
    </citation>
    <scope>NUCLEOTIDE SEQUENCE</scope>
</reference>
<dbReference type="EMBL" id="UOEG01000289">
    <property type="protein sequence ID" value="VAW05188.1"/>
    <property type="molecule type" value="Genomic_DNA"/>
</dbReference>
<evidence type="ECO:0008006" key="3">
    <source>
        <dbReference type="Google" id="ProtNLM"/>
    </source>
</evidence>
<keyword evidence="1" id="KW-0812">Transmembrane</keyword>
<dbReference type="Gene3D" id="3.40.50.11980">
    <property type="match status" value="1"/>
</dbReference>
<keyword evidence="1" id="KW-0472">Membrane</keyword>
<name>A0A3B0SII7_9ZZZZ</name>
<feature type="transmembrane region" description="Helical" evidence="1">
    <location>
        <begin position="61"/>
        <end position="79"/>
    </location>
</feature>
<feature type="transmembrane region" description="Helical" evidence="1">
    <location>
        <begin position="34"/>
        <end position="55"/>
    </location>
</feature>
<evidence type="ECO:0000313" key="2">
    <source>
        <dbReference type="EMBL" id="VAW05188.1"/>
    </source>
</evidence>
<evidence type="ECO:0000256" key="1">
    <source>
        <dbReference type="SAM" id="Phobius"/>
    </source>
</evidence>
<dbReference type="AlphaFoldDB" id="A0A3B0SII7"/>
<protein>
    <recommendedName>
        <fullName evidence="3">RNase NYN domain-containing protein</fullName>
    </recommendedName>
</protein>
<accession>A0A3B0SII7</accession>
<proteinExistence type="predicted"/>
<organism evidence="2">
    <name type="scientific">hydrothermal vent metagenome</name>
    <dbReference type="NCBI Taxonomy" id="652676"/>
    <lineage>
        <taxon>unclassified sequences</taxon>
        <taxon>metagenomes</taxon>
        <taxon>ecological metagenomes</taxon>
    </lineage>
</organism>